<dbReference type="InterPro" id="IPR050194">
    <property type="entry name" value="Glycosyltransferase_grp1"/>
</dbReference>
<reference evidence="3 4" key="1">
    <citation type="submission" date="2021-05" db="EMBL/GenBank/DDBJ databases">
        <title>Novel Bacillus species.</title>
        <authorList>
            <person name="Liu G."/>
        </authorList>
    </citation>
    <scope>NUCLEOTIDE SEQUENCE [LARGE SCALE GENOMIC DNA]</scope>
    <source>
        <strain evidence="3 4">FJAT-49705</strain>
    </source>
</reference>
<name>A0ABS5NQT8_9BACI</name>
<gene>
    <name evidence="3" type="ORF">KHA94_06920</name>
</gene>
<dbReference type="SUPFAM" id="SSF53756">
    <property type="entry name" value="UDP-Glycosyltransferase/glycogen phosphorylase"/>
    <property type="match status" value="1"/>
</dbReference>
<dbReference type="Proteomes" id="UP000681027">
    <property type="component" value="Unassembled WGS sequence"/>
</dbReference>
<dbReference type="PANTHER" id="PTHR45947">
    <property type="entry name" value="SULFOQUINOVOSYL TRANSFERASE SQD2"/>
    <property type="match status" value="1"/>
</dbReference>
<keyword evidence="4" id="KW-1185">Reference proteome</keyword>
<evidence type="ECO:0000259" key="1">
    <source>
        <dbReference type="Pfam" id="PF00534"/>
    </source>
</evidence>
<feature type="domain" description="Glycosyltransferase subfamily 4-like N-terminal" evidence="2">
    <location>
        <begin position="14"/>
        <end position="178"/>
    </location>
</feature>
<evidence type="ECO:0000313" key="4">
    <source>
        <dbReference type="Proteomes" id="UP000681027"/>
    </source>
</evidence>
<proteinExistence type="predicted"/>
<feature type="domain" description="Glycosyl transferase family 1" evidence="1">
    <location>
        <begin position="188"/>
        <end position="349"/>
    </location>
</feature>
<dbReference type="InterPro" id="IPR001296">
    <property type="entry name" value="Glyco_trans_1"/>
</dbReference>
<dbReference type="Pfam" id="PF00534">
    <property type="entry name" value="Glycos_transf_1"/>
    <property type="match status" value="1"/>
</dbReference>
<dbReference type="Gene3D" id="3.40.50.2000">
    <property type="entry name" value="Glycogen Phosphorylase B"/>
    <property type="match status" value="2"/>
</dbReference>
<dbReference type="RefSeq" id="WP_213101432.1">
    <property type="nucleotide sequence ID" value="NZ_JAGYPM010000002.1"/>
</dbReference>
<dbReference type="CDD" id="cd03814">
    <property type="entry name" value="GT4-like"/>
    <property type="match status" value="1"/>
</dbReference>
<dbReference type="EMBL" id="JAGYPM010000002">
    <property type="protein sequence ID" value="MBS4189936.1"/>
    <property type="molecule type" value="Genomic_DNA"/>
</dbReference>
<comment type="caution">
    <text evidence="3">The sequence shown here is derived from an EMBL/GenBank/DDBJ whole genome shotgun (WGS) entry which is preliminary data.</text>
</comment>
<sequence length="380" mass="43744">MKIAFFTDTFYPDINGVARTLKRFTDYLDDQNISFKVFAPSTRSDEYVSEHIHRFKSLSFFLYPECRLAFPNIFQIKEELQNFEPDIIHVATPFNMGLCGSYYAKKLNIPLVGSYHTDFDYYLSFYELEFLSSYLWTYMKWFHLPFKKIFVPSRETLEKLRSKGFSKMEIWSRGVDCTFFHPYYDRFAVRQQYRIRKKYILTYVGRLAPEKDVKTLLEVVKLIPDEVNENIQWVIVGDGPLKEQLQNSAPKNMSFVGFLKGKALAEVYSASDLFVFPSPTETFGNVVLESLASGTPVIGANSGGVKSIIQDGVTGRLCQPGDAQEFATAVLDLLNNESLRKQMSSAGRNYALTQKWEQIFEQLLLAYSGVIGELEEQKYA</sequence>
<dbReference type="PANTHER" id="PTHR45947:SF3">
    <property type="entry name" value="SULFOQUINOVOSYL TRANSFERASE SQD2"/>
    <property type="match status" value="1"/>
</dbReference>
<accession>A0ABS5NQT8</accession>
<protein>
    <submittedName>
        <fullName evidence="3">Glycosyltransferase family 1 protein</fullName>
    </submittedName>
</protein>
<evidence type="ECO:0000259" key="2">
    <source>
        <dbReference type="Pfam" id="PF13439"/>
    </source>
</evidence>
<dbReference type="Pfam" id="PF13439">
    <property type="entry name" value="Glyco_transf_4"/>
    <property type="match status" value="1"/>
</dbReference>
<evidence type="ECO:0000313" key="3">
    <source>
        <dbReference type="EMBL" id="MBS4189936.1"/>
    </source>
</evidence>
<organism evidence="3 4">
    <name type="scientific">Cytobacillus citreus</name>
    <dbReference type="NCBI Taxonomy" id="2833586"/>
    <lineage>
        <taxon>Bacteria</taxon>
        <taxon>Bacillati</taxon>
        <taxon>Bacillota</taxon>
        <taxon>Bacilli</taxon>
        <taxon>Bacillales</taxon>
        <taxon>Bacillaceae</taxon>
        <taxon>Cytobacillus</taxon>
    </lineage>
</organism>
<dbReference type="InterPro" id="IPR028098">
    <property type="entry name" value="Glyco_trans_4-like_N"/>
</dbReference>